<dbReference type="InterPro" id="IPR036691">
    <property type="entry name" value="Endo/exonu/phosph_ase_sf"/>
</dbReference>
<dbReference type="EMBL" id="DVHU01000061">
    <property type="protein sequence ID" value="HIR93168.1"/>
    <property type="molecule type" value="Genomic_DNA"/>
</dbReference>
<evidence type="ECO:0000259" key="2">
    <source>
        <dbReference type="Pfam" id="PF03372"/>
    </source>
</evidence>
<keyword evidence="1" id="KW-1133">Transmembrane helix</keyword>
<feature type="transmembrane region" description="Helical" evidence="1">
    <location>
        <begin position="12"/>
        <end position="37"/>
    </location>
</feature>
<dbReference type="GO" id="GO:0004519">
    <property type="term" value="F:endonuclease activity"/>
    <property type="evidence" value="ECO:0007669"/>
    <property type="project" value="UniProtKB-KW"/>
</dbReference>
<keyword evidence="1" id="KW-0812">Transmembrane</keyword>
<dbReference type="InterPro" id="IPR005135">
    <property type="entry name" value="Endo/exonuclease/phosphatase"/>
</dbReference>
<keyword evidence="3" id="KW-0378">Hydrolase</keyword>
<dbReference type="Proteomes" id="UP000886841">
    <property type="component" value="Unassembled WGS sequence"/>
</dbReference>
<name>A0A9D1EJG3_9FIRM</name>
<keyword evidence="3" id="KW-0540">Nuclease</keyword>
<reference evidence="3" key="1">
    <citation type="submission" date="2020-10" db="EMBL/GenBank/DDBJ databases">
        <authorList>
            <person name="Gilroy R."/>
        </authorList>
    </citation>
    <scope>NUCLEOTIDE SEQUENCE</scope>
    <source>
        <strain evidence="3">ChiSxjej1B13-7041</strain>
    </source>
</reference>
<dbReference type="SUPFAM" id="SSF56219">
    <property type="entry name" value="DNase I-like"/>
    <property type="match status" value="1"/>
</dbReference>
<evidence type="ECO:0000313" key="3">
    <source>
        <dbReference type="EMBL" id="HIR93168.1"/>
    </source>
</evidence>
<evidence type="ECO:0000313" key="4">
    <source>
        <dbReference type="Proteomes" id="UP000886841"/>
    </source>
</evidence>
<protein>
    <submittedName>
        <fullName evidence="3">Endonuclease</fullName>
    </submittedName>
</protein>
<evidence type="ECO:0000256" key="1">
    <source>
        <dbReference type="SAM" id="Phobius"/>
    </source>
</evidence>
<reference evidence="3" key="2">
    <citation type="journal article" date="2021" name="PeerJ">
        <title>Extensive microbial diversity within the chicken gut microbiome revealed by metagenomics and culture.</title>
        <authorList>
            <person name="Gilroy R."/>
            <person name="Ravi A."/>
            <person name="Getino M."/>
            <person name="Pursley I."/>
            <person name="Horton D.L."/>
            <person name="Alikhan N.F."/>
            <person name="Baker D."/>
            <person name="Gharbi K."/>
            <person name="Hall N."/>
            <person name="Watson M."/>
            <person name="Adriaenssens E.M."/>
            <person name="Foster-Nyarko E."/>
            <person name="Jarju S."/>
            <person name="Secka A."/>
            <person name="Antonio M."/>
            <person name="Oren A."/>
            <person name="Chaudhuri R.R."/>
            <person name="La Ragione R."/>
            <person name="Hildebrand F."/>
            <person name="Pallen M.J."/>
        </authorList>
    </citation>
    <scope>NUCLEOTIDE SEQUENCE</scope>
    <source>
        <strain evidence="3">ChiSxjej1B13-7041</strain>
    </source>
</reference>
<feature type="domain" description="Endonuclease/exonuclease/phosphatase" evidence="2">
    <location>
        <begin position="101"/>
        <end position="267"/>
    </location>
</feature>
<keyword evidence="3" id="KW-0255">Endonuclease</keyword>
<gene>
    <name evidence="3" type="ORF">IAB98_07110</name>
</gene>
<proteinExistence type="predicted"/>
<comment type="caution">
    <text evidence="3">The sequence shown here is derived from an EMBL/GenBank/DDBJ whole genome shotgun (WGS) entry which is preliminary data.</text>
</comment>
<sequence length="363" mass="40359">MNSVKKKRPLVLIFKILGLLLALLAALVAVLLLWLTLREYKPQDVESVSLEGTANRTVSPGDSLQITSWNTGYAGLDASQDFFMDGGSGVRPQSEDTIWENVEGITAQLEELNSDVYFLQEVDANSKRSYYIDQRAQYASAFPDYESTYAINYKVDYVPYPLPTIGKVEGGLVSLNSFSANQAERISLPVAFSWPIRLGQLKRCLLVNRVPLSGSSKELVLVNLHLEAYDSGQGKIAQTKLLVEFLEKEYAKGNYVIAGGDFNQTFTAEDMETYPVINPELWTPGVLDLSSLSEGWTLAEDPSVPSCRLLNEPYDPESSHTQYYIIDGFILSPNVSLQEAITTDAGFRYADHNPLTIRVTLEK</sequence>
<keyword evidence="1" id="KW-0472">Membrane</keyword>
<accession>A0A9D1EJG3</accession>
<organism evidence="3 4">
    <name type="scientific">Candidatus Egerieimonas intestinavium</name>
    <dbReference type="NCBI Taxonomy" id="2840777"/>
    <lineage>
        <taxon>Bacteria</taxon>
        <taxon>Bacillati</taxon>
        <taxon>Bacillota</taxon>
        <taxon>Clostridia</taxon>
        <taxon>Lachnospirales</taxon>
        <taxon>Lachnospiraceae</taxon>
        <taxon>Lachnospiraceae incertae sedis</taxon>
        <taxon>Candidatus Egerieimonas</taxon>
    </lineage>
</organism>
<dbReference type="Gene3D" id="3.60.10.10">
    <property type="entry name" value="Endonuclease/exonuclease/phosphatase"/>
    <property type="match status" value="1"/>
</dbReference>
<dbReference type="Pfam" id="PF03372">
    <property type="entry name" value="Exo_endo_phos"/>
    <property type="match status" value="1"/>
</dbReference>
<dbReference type="AlphaFoldDB" id="A0A9D1EJG3"/>